<dbReference type="Pfam" id="PF07883">
    <property type="entry name" value="Cupin_2"/>
    <property type="match status" value="1"/>
</dbReference>
<evidence type="ECO:0000313" key="2">
    <source>
        <dbReference type="EMBL" id="ADQ17689.1"/>
    </source>
</evidence>
<feature type="domain" description="Cupin type-2" evidence="1">
    <location>
        <begin position="31"/>
        <end position="88"/>
    </location>
</feature>
<organism evidence="2 3">
    <name type="scientific">Leadbetterella byssophila (strain DSM 17132 / JCM 16389 / KACC 11308 / NBRC 106382 / 4M15)</name>
    <dbReference type="NCBI Taxonomy" id="649349"/>
    <lineage>
        <taxon>Bacteria</taxon>
        <taxon>Pseudomonadati</taxon>
        <taxon>Bacteroidota</taxon>
        <taxon>Cytophagia</taxon>
        <taxon>Cytophagales</taxon>
        <taxon>Leadbetterellaceae</taxon>
        <taxon>Leadbetterella</taxon>
    </lineage>
</organism>
<dbReference type="EMBL" id="CP002305">
    <property type="protein sequence ID" value="ADQ17689.1"/>
    <property type="molecule type" value="Genomic_DNA"/>
</dbReference>
<evidence type="ECO:0000313" key="3">
    <source>
        <dbReference type="Proteomes" id="UP000007435"/>
    </source>
</evidence>
<accession>E4RSF3</accession>
<dbReference type="Proteomes" id="UP000007435">
    <property type="component" value="Chromosome"/>
</dbReference>
<dbReference type="InterPro" id="IPR011051">
    <property type="entry name" value="RmlC_Cupin_sf"/>
</dbReference>
<dbReference type="STRING" id="649349.Lbys_1993"/>
<dbReference type="InterPro" id="IPR014710">
    <property type="entry name" value="RmlC-like_jellyroll"/>
</dbReference>
<dbReference type="AlphaFoldDB" id="E4RSF3"/>
<protein>
    <submittedName>
        <fullName evidence="2">Cupin 2 conserved barrel domain protein</fullName>
    </submittedName>
</protein>
<evidence type="ECO:0000259" key="1">
    <source>
        <dbReference type="Pfam" id="PF07883"/>
    </source>
</evidence>
<dbReference type="eggNOG" id="COG0662">
    <property type="taxonomic scope" value="Bacteria"/>
</dbReference>
<proteinExistence type="predicted"/>
<keyword evidence="3" id="KW-1185">Reference proteome</keyword>
<dbReference type="InterPro" id="IPR013096">
    <property type="entry name" value="Cupin_2"/>
</dbReference>
<gene>
    <name evidence="2" type="ordered locus">Lbys_1993</name>
</gene>
<dbReference type="OrthoDB" id="2620172at2"/>
<dbReference type="RefSeq" id="WP_013408735.1">
    <property type="nucleotide sequence ID" value="NC_014655.1"/>
</dbReference>
<dbReference type="HOGENOM" id="CLU_149791_0_0_10"/>
<reference key="1">
    <citation type="submission" date="2010-11" db="EMBL/GenBank/DDBJ databases">
        <title>The complete genome of Leadbetterella byssophila DSM 17132.</title>
        <authorList>
            <consortium name="US DOE Joint Genome Institute (JGI-PGF)"/>
            <person name="Lucas S."/>
            <person name="Copeland A."/>
            <person name="Lapidus A."/>
            <person name="Glavina del Rio T."/>
            <person name="Dalin E."/>
            <person name="Tice H."/>
            <person name="Bruce D."/>
            <person name="Goodwin L."/>
            <person name="Pitluck S."/>
            <person name="Kyrpides N."/>
            <person name="Mavromatis K."/>
            <person name="Ivanova N."/>
            <person name="Teshima H."/>
            <person name="Brettin T."/>
            <person name="Detter J.C."/>
            <person name="Han C."/>
            <person name="Tapia R."/>
            <person name="Land M."/>
            <person name="Hauser L."/>
            <person name="Markowitz V."/>
            <person name="Cheng J.-F."/>
            <person name="Hugenholtz P."/>
            <person name="Woyke T."/>
            <person name="Wu D."/>
            <person name="Tindall B."/>
            <person name="Pomrenke H.G."/>
            <person name="Brambilla E."/>
            <person name="Klenk H.-P."/>
            <person name="Eisen J.A."/>
        </authorList>
    </citation>
    <scope>NUCLEOTIDE SEQUENCE [LARGE SCALE GENOMIC DNA]</scope>
    <source>
        <strain>DSM 17132</strain>
    </source>
</reference>
<dbReference type="KEGG" id="lby:Lbys_1993"/>
<dbReference type="SUPFAM" id="SSF51182">
    <property type="entry name" value="RmlC-like cupins"/>
    <property type="match status" value="1"/>
</dbReference>
<dbReference type="Gene3D" id="2.60.120.10">
    <property type="entry name" value="Jelly Rolls"/>
    <property type="match status" value="1"/>
</dbReference>
<name>E4RSF3_LEAB4</name>
<reference evidence="2 3" key="2">
    <citation type="journal article" date="2011" name="Stand. Genomic Sci.">
        <title>Complete genome sequence of Leadbetterella byssophila type strain (4M15).</title>
        <authorList>
            <person name="Abt B."/>
            <person name="Teshima H."/>
            <person name="Lucas S."/>
            <person name="Lapidus A."/>
            <person name="Del Rio T.G."/>
            <person name="Nolan M."/>
            <person name="Tice H."/>
            <person name="Cheng J.F."/>
            <person name="Pitluck S."/>
            <person name="Liolios K."/>
            <person name="Pagani I."/>
            <person name="Ivanova N."/>
            <person name="Mavromatis K."/>
            <person name="Pati A."/>
            <person name="Tapia R."/>
            <person name="Han C."/>
            <person name="Goodwin L."/>
            <person name="Chen A."/>
            <person name="Palaniappan K."/>
            <person name="Land M."/>
            <person name="Hauser L."/>
            <person name="Chang Y.J."/>
            <person name="Jeffries C.D."/>
            <person name="Rohde M."/>
            <person name="Goker M."/>
            <person name="Tindall B.J."/>
            <person name="Detter J.C."/>
            <person name="Woyke T."/>
            <person name="Bristow J."/>
            <person name="Eisen J.A."/>
            <person name="Markowitz V."/>
            <person name="Hugenholtz P."/>
            <person name="Klenk H.P."/>
            <person name="Kyrpides N.C."/>
        </authorList>
    </citation>
    <scope>NUCLEOTIDE SEQUENCE [LARGE SCALE GENOMIC DNA]</scope>
    <source>
        <strain evidence="3">DSM 17132 / JCM 16389 / KACC 11308 / NBRC 106382 / 4M15</strain>
    </source>
</reference>
<sequence length="99" mass="11382">MIPVKIACERLKDSGELFLELGRFGNISVEIYGPKEVDLQGPHEEDELYVIISGFGRFQCEGQIRDFEPGDLIFVPARAEHRFVSFSDDFRTWVIFVGR</sequence>